<reference evidence="4 5" key="1">
    <citation type="submission" date="2013-10" db="EMBL/GenBank/DDBJ databases">
        <authorList>
            <person name="Ichikawa N."/>
            <person name="Kimura A."/>
            <person name="Ohji S."/>
            <person name="Hosoyama A."/>
            <person name="Fujita N."/>
        </authorList>
    </citation>
    <scope>NUCLEOTIDE SEQUENCE [LARGE SCALE GENOMIC DNA]</scope>
    <source>
        <strain evidence="4 5">NBRC 102217</strain>
    </source>
</reference>
<dbReference type="InterPro" id="IPR004007">
    <property type="entry name" value="DhaL_dom"/>
</dbReference>
<evidence type="ECO:0000256" key="1">
    <source>
        <dbReference type="ARBA" id="ARBA00022679"/>
    </source>
</evidence>
<dbReference type="eggNOG" id="COG1461">
    <property type="taxonomic scope" value="Bacteria"/>
</dbReference>
<dbReference type="SUPFAM" id="SSF101473">
    <property type="entry name" value="DhaL-like"/>
    <property type="match status" value="1"/>
</dbReference>
<dbReference type="EMBL" id="BAUJ01000003">
    <property type="protein sequence ID" value="GAD87982.1"/>
    <property type="molecule type" value="Genomic_DNA"/>
</dbReference>
<evidence type="ECO:0000313" key="4">
    <source>
        <dbReference type="EMBL" id="GAD87982.1"/>
    </source>
</evidence>
<keyword evidence="1" id="KW-0808">Transferase</keyword>
<protein>
    <submittedName>
        <fullName evidence="4">PTS-dependent dihydroxyacetone kinase ADP-binding subunit DhaL</fullName>
    </submittedName>
</protein>
<dbReference type="GO" id="GO:0004371">
    <property type="term" value="F:glycerone kinase activity"/>
    <property type="evidence" value="ECO:0007669"/>
    <property type="project" value="InterPro"/>
</dbReference>
<dbReference type="PANTHER" id="PTHR28629">
    <property type="entry name" value="TRIOKINASE/FMN CYCLASE"/>
    <property type="match status" value="1"/>
</dbReference>
<dbReference type="FunFam" id="1.25.40.340:FF:000002">
    <property type="entry name" value="Dihydroxyacetone kinase, L subunit"/>
    <property type="match status" value="1"/>
</dbReference>
<proteinExistence type="predicted"/>
<name>V5FG05_9VIBR</name>
<dbReference type="AlphaFoldDB" id="V5FG05"/>
<dbReference type="GO" id="GO:0005829">
    <property type="term" value="C:cytosol"/>
    <property type="evidence" value="ECO:0007669"/>
    <property type="project" value="TreeGrafter"/>
</dbReference>
<organism evidence="4 5">
    <name type="scientific">Vibrio halioticoli NBRC 102217</name>
    <dbReference type="NCBI Taxonomy" id="1219072"/>
    <lineage>
        <taxon>Bacteria</taxon>
        <taxon>Pseudomonadati</taxon>
        <taxon>Pseudomonadota</taxon>
        <taxon>Gammaproteobacteria</taxon>
        <taxon>Vibrionales</taxon>
        <taxon>Vibrionaceae</taxon>
        <taxon>Vibrio</taxon>
    </lineage>
</organism>
<dbReference type="InterPro" id="IPR036117">
    <property type="entry name" value="DhaL_dom_sf"/>
</dbReference>
<dbReference type="PROSITE" id="PS51480">
    <property type="entry name" value="DHAL"/>
    <property type="match status" value="1"/>
</dbReference>
<dbReference type="SMART" id="SM01120">
    <property type="entry name" value="Dak2"/>
    <property type="match status" value="1"/>
</dbReference>
<dbReference type="InterPro" id="IPR012737">
    <property type="entry name" value="DhaK_L_YcgS"/>
</dbReference>
<dbReference type="Pfam" id="PF02734">
    <property type="entry name" value="Dak2"/>
    <property type="match status" value="1"/>
</dbReference>
<dbReference type="GO" id="GO:0019563">
    <property type="term" value="P:glycerol catabolic process"/>
    <property type="evidence" value="ECO:0007669"/>
    <property type="project" value="TreeGrafter"/>
</dbReference>
<accession>V5FG05</accession>
<dbReference type="RefSeq" id="WP_023402408.1">
    <property type="nucleotide sequence ID" value="NZ_BAUJ01000003.1"/>
</dbReference>
<dbReference type="OrthoDB" id="9800291at2"/>
<feature type="domain" description="DhaL" evidence="3">
    <location>
        <begin position="6"/>
        <end position="206"/>
    </location>
</feature>
<evidence type="ECO:0000256" key="2">
    <source>
        <dbReference type="ARBA" id="ARBA00022777"/>
    </source>
</evidence>
<reference evidence="4 5" key="2">
    <citation type="submission" date="2013-11" db="EMBL/GenBank/DDBJ databases">
        <title>Whole genome shotgun sequence of Vibrio halioticoli NBRC 102217.</title>
        <authorList>
            <person name="Isaki S."/>
            <person name="Kimura A."/>
            <person name="Ohji S."/>
            <person name="Hosoyama A."/>
            <person name="Fujita N."/>
            <person name="Hashimoto M."/>
            <person name="Hosoyama Y."/>
            <person name="Yamazoe A."/>
        </authorList>
    </citation>
    <scope>NUCLEOTIDE SEQUENCE [LARGE SCALE GENOMIC DNA]</scope>
    <source>
        <strain evidence="4 5">NBRC 102217</strain>
    </source>
</reference>
<comment type="caution">
    <text evidence="4">The sequence shown here is derived from an EMBL/GenBank/DDBJ whole genome shotgun (WGS) entry which is preliminary data.</text>
</comment>
<evidence type="ECO:0000313" key="5">
    <source>
        <dbReference type="Proteomes" id="UP000017800"/>
    </source>
</evidence>
<sequence>MLIEKQHIVQWLAHCAKNLQQEQEFLTDLDRDIGDADHGAHLNRGFTIIAQNLPKVERQNIATILKNVGVTLLYNVGGASGPLYSTLFLRTAEAIGTREQLSFEELIDSLKQGVDGVILRGKAKAGEKTMCDVWIPTIETAKLSIASGADIHSLLDELVTTAEKSAVATIEMQASKGIARHLGQQSIGHQDPGATSSAIIIKALVQALKGN</sequence>
<dbReference type="Proteomes" id="UP000017800">
    <property type="component" value="Unassembled WGS sequence"/>
</dbReference>
<dbReference type="Gene3D" id="1.25.40.340">
    <property type="match status" value="1"/>
</dbReference>
<evidence type="ECO:0000259" key="3">
    <source>
        <dbReference type="PROSITE" id="PS51480"/>
    </source>
</evidence>
<keyword evidence="5" id="KW-1185">Reference proteome</keyword>
<dbReference type="NCBIfam" id="TIGR02365">
    <property type="entry name" value="dha_L_ycgS"/>
    <property type="match status" value="1"/>
</dbReference>
<dbReference type="InterPro" id="IPR050861">
    <property type="entry name" value="Dihydroxyacetone_Kinase"/>
</dbReference>
<gene>
    <name evidence="4" type="primary">dhaL</name>
    <name evidence="4" type="ORF">VHA01S_003_00580</name>
</gene>
<dbReference type="PANTHER" id="PTHR28629:SF4">
    <property type="entry name" value="TRIOKINASE_FMN CYCLASE"/>
    <property type="match status" value="1"/>
</dbReference>
<keyword evidence="2 4" id="KW-0418">Kinase</keyword>